<comment type="caution">
    <text evidence="1">The sequence shown here is derived from an EMBL/GenBank/DDBJ whole genome shotgun (WGS) entry which is preliminary data.</text>
</comment>
<proteinExistence type="predicted"/>
<evidence type="ECO:0000313" key="2">
    <source>
        <dbReference type="Proteomes" id="UP001276564"/>
    </source>
</evidence>
<name>A0ABU5AVM8_9HYPH</name>
<evidence type="ECO:0000313" key="1">
    <source>
        <dbReference type="EMBL" id="MDX8541365.1"/>
    </source>
</evidence>
<evidence type="ECO:0008006" key="3">
    <source>
        <dbReference type="Google" id="ProtNLM"/>
    </source>
</evidence>
<dbReference type="RefSeq" id="WP_320321841.1">
    <property type="nucleotide sequence ID" value="NZ_JAVIIP010000021.1"/>
</dbReference>
<gene>
    <name evidence="1" type="ORF">RFM23_27460</name>
</gene>
<sequence length="368" mass="39758">MDTVTIKAEGISVALDLAVGHIADMTVEADGRRLQPLHRAPWVGAPRESLPQDLPEGTVRLSGDFLCAPFSRADVEEAPLHGWPANSAWDLVEDSAIADGWRAVFRLRRKVMGAAVDKVLTLRDNHPFLYQEHVFSGGAGAISVVHHPMTVMQGGGSLAFSPKRYAATPADPLEPDPSRGRFLLAYPARSADLTRFPTAAGGTADLTDYRMQDRREDFLTLVEADHGGPGWTALARHAERDLMLVLKNPAELPVTMLWFSNGGRDYAPWSGRHLGVLGIEDGRAAVGHAASLGDNWLKREGVATAFALAEGRSVSFRHVIGAVPFAGGEPPRDIEAARDHMRITGADGMVREIAFDGDFLRLGRSVPA</sequence>
<protein>
    <recommendedName>
        <fullName evidence="3">DUF4432 family protein</fullName>
    </recommendedName>
</protein>
<keyword evidence="2" id="KW-1185">Reference proteome</keyword>
<dbReference type="EMBL" id="JAVIIP010000021">
    <property type="protein sequence ID" value="MDX8541365.1"/>
    <property type="molecule type" value="Genomic_DNA"/>
</dbReference>
<reference evidence="1 2" key="1">
    <citation type="submission" date="2023-08" db="EMBL/GenBank/DDBJ databases">
        <title>Implementing the SeqCode for naming new Mesorhizobium species isolated from Vachellia karroo root nodules.</title>
        <authorList>
            <person name="Van Lill M."/>
        </authorList>
    </citation>
    <scope>NUCLEOTIDE SEQUENCE [LARGE SCALE GENOMIC DNA]</scope>
    <source>
        <strain evidence="1 2">VK4B</strain>
    </source>
</reference>
<organism evidence="1 2">
    <name type="scientific">Mesorhizobium abyssinicae</name>
    <dbReference type="NCBI Taxonomy" id="1209958"/>
    <lineage>
        <taxon>Bacteria</taxon>
        <taxon>Pseudomonadati</taxon>
        <taxon>Pseudomonadota</taxon>
        <taxon>Alphaproteobacteria</taxon>
        <taxon>Hyphomicrobiales</taxon>
        <taxon>Phyllobacteriaceae</taxon>
        <taxon>Mesorhizobium</taxon>
    </lineage>
</organism>
<accession>A0ABU5AVM8</accession>
<dbReference type="Proteomes" id="UP001276564">
    <property type="component" value="Unassembled WGS sequence"/>
</dbReference>